<organism evidence="1 2">
    <name type="scientific">Helicobacter mustelae (strain ATCC 43772 / CCUG 25715 / CIP 103759 / LMG 18044 / NCTC 12198 / R85-136P)</name>
    <name type="common">Campylobacter mustelae</name>
    <dbReference type="NCBI Taxonomy" id="679897"/>
    <lineage>
        <taxon>Bacteria</taxon>
        <taxon>Pseudomonadati</taxon>
        <taxon>Campylobacterota</taxon>
        <taxon>Epsilonproteobacteria</taxon>
        <taxon>Campylobacterales</taxon>
        <taxon>Helicobacteraceae</taxon>
        <taxon>Helicobacter</taxon>
    </lineage>
</organism>
<dbReference type="STRING" id="679897.HMU00110"/>
<gene>
    <name evidence="1" type="ordered locus">HMU00110</name>
</gene>
<dbReference type="RefSeq" id="WP_013022377.1">
    <property type="nucleotide sequence ID" value="NC_013949.1"/>
</dbReference>
<accession>D3UFK6</accession>
<dbReference type="Proteomes" id="UP000001522">
    <property type="component" value="Chromosome"/>
</dbReference>
<reference evidence="1 2" key="1">
    <citation type="journal article" date="2010" name="BMC Genomics">
        <title>Comparative genomics and proteomics of Helicobacter mustelae, an ulcerogenic and carcinogenic gastric pathogen.</title>
        <authorList>
            <person name="O'Toole P.W."/>
            <person name="Snelling W.J."/>
            <person name="Canchaya C."/>
            <person name="Forde B.M."/>
            <person name="Hardie K.R."/>
            <person name="Josenhans C."/>
            <person name="Graham R.L.J."/>
            <person name="McMullan G."/>
            <person name="Parkhill J."/>
            <person name="Belda E."/>
            <person name="Bentley S.D."/>
        </authorList>
    </citation>
    <scope>NUCLEOTIDE SEQUENCE [LARGE SCALE GENOMIC DNA]</scope>
    <source>
        <strain evidence="2">ATCC 43772 / LMG 18044 / NCTC 12198 / 12198</strain>
    </source>
</reference>
<dbReference type="EMBL" id="FN555004">
    <property type="protein sequence ID" value="CBG39277.1"/>
    <property type="molecule type" value="Genomic_DNA"/>
</dbReference>
<dbReference type="KEGG" id="hms:HMU00110"/>
<evidence type="ECO:0000313" key="1">
    <source>
        <dbReference type="EMBL" id="CBG39277.1"/>
    </source>
</evidence>
<evidence type="ECO:0000313" key="2">
    <source>
        <dbReference type="Proteomes" id="UP000001522"/>
    </source>
</evidence>
<protein>
    <submittedName>
        <fullName evidence="1">Uncharacterized protein</fullName>
    </submittedName>
</protein>
<name>D3UFK6_HELM1</name>
<dbReference type="HOGENOM" id="CLU_1347371_0_0_7"/>
<keyword evidence="2" id="KW-1185">Reference proteome</keyword>
<dbReference type="AlphaFoldDB" id="D3UFK6"/>
<proteinExistence type="predicted"/>
<dbReference type="eggNOG" id="ENOG5030P26">
    <property type="taxonomic scope" value="Bacteria"/>
</dbReference>
<sequence>MKKKDYEKIISDQKYYIQVLESTLNRAYVELADKKNLFEQTNQKIEKLHNDIDDLLYFIIHQNNENHKNTPISLQEYFRSFSIKGGKNLIFGIHIEQKFIKNSSIPTLQYHLYKNHCFIQKKYSFFGLVSKNKRDLHFIGKTFCQYLEFCFKQASESIIGIITLSLQEEEILIDYYGNRDIEREFQDFIKLYTKEESLENLFT</sequence>